<proteinExistence type="predicted"/>
<evidence type="ECO:0000313" key="1">
    <source>
        <dbReference type="EMBL" id="SPE19071.1"/>
    </source>
</evidence>
<evidence type="ECO:0000313" key="2">
    <source>
        <dbReference type="Proteomes" id="UP000239735"/>
    </source>
</evidence>
<organism evidence="1 2">
    <name type="scientific">Candidatus Sulfuritelmatomonas gaucii</name>
    <dbReference type="NCBI Taxonomy" id="2043161"/>
    <lineage>
        <taxon>Bacteria</taxon>
        <taxon>Pseudomonadati</taxon>
        <taxon>Acidobacteriota</taxon>
        <taxon>Terriglobia</taxon>
        <taxon>Terriglobales</taxon>
        <taxon>Acidobacteriaceae</taxon>
        <taxon>Candidatus Sulfuritelmatomonas</taxon>
    </lineage>
</organism>
<name>A0A2N9L761_9BACT</name>
<accession>A0A2N9L761</accession>
<dbReference type="Proteomes" id="UP000239735">
    <property type="component" value="Unassembled WGS sequence"/>
</dbReference>
<gene>
    <name evidence="1" type="ORF">SBA5_20018</name>
</gene>
<sequence length="39" mass="4200">MYLAIPVCCAGGRYAGSGLHGEVDGLRKVRPILYVMVAY</sequence>
<dbReference type="EMBL" id="OKRB01000075">
    <property type="protein sequence ID" value="SPE19071.1"/>
    <property type="molecule type" value="Genomic_DNA"/>
</dbReference>
<dbReference type="AlphaFoldDB" id="A0A2N9L761"/>
<protein>
    <submittedName>
        <fullName evidence="1">Uncharacterized protein</fullName>
    </submittedName>
</protein>
<reference evidence="2" key="1">
    <citation type="submission" date="2018-02" db="EMBL/GenBank/DDBJ databases">
        <authorList>
            <person name="Hausmann B."/>
        </authorList>
    </citation>
    <scope>NUCLEOTIDE SEQUENCE [LARGE SCALE GENOMIC DNA]</scope>
    <source>
        <strain evidence="2">Peat soil MAG SbA5</strain>
    </source>
</reference>